<proteinExistence type="predicted"/>
<keyword evidence="3" id="KW-1185">Reference proteome</keyword>
<reference evidence="2" key="1">
    <citation type="submission" date="2022-06" db="EMBL/GenBank/DDBJ databases">
        <title>Sphingomonas sp. nov. isolated from rhizosphere soil of tomato.</title>
        <authorList>
            <person name="Dong H."/>
            <person name="Gao R."/>
        </authorList>
    </citation>
    <scope>NUCLEOTIDE SEQUENCE</scope>
    <source>
        <strain evidence="2">MMSM24</strain>
    </source>
</reference>
<gene>
    <name evidence="2" type="ORF">NEE01_08410</name>
</gene>
<name>A0AA41Z783_9SPHN</name>
<accession>A0AA41Z783</accession>
<dbReference type="InterPro" id="IPR009799">
    <property type="entry name" value="EthD_dom"/>
</dbReference>
<evidence type="ECO:0000313" key="3">
    <source>
        <dbReference type="Proteomes" id="UP001165565"/>
    </source>
</evidence>
<organism evidence="2 3">
    <name type="scientific">Sphingomonas lycopersici</name>
    <dbReference type="NCBI Taxonomy" id="2951807"/>
    <lineage>
        <taxon>Bacteria</taxon>
        <taxon>Pseudomonadati</taxon>
        <taxon>Pseudomonadota</taxon>
        <taxon>Alphaproteobacteria</taxon>
        <taxon>Sphingomonadales</taxon>
        <taxon>Sphingomonadaceae</taxon>
        <taxon>Sphingomonas</taxon>
    </lineage>
</organism>
<feature type="domain" description="EthD" evidence="1">
    <location>
        <begin position="12"/>
        <end position="103"/>
    </location>
</feature>
<evidence type="ECO:0000313" key="2">
    <source>
        <dbReference type="EMBL" id="MCW6534805.1"/>
    </source>
</evidence>
<comment type="caution">
    <text evidence="2">The sequence shown here is derived from an EMBL/GenBank/DDBJ whole genome shotgun (WGS) entry which is preliminary data.</text>
</comment>
<dbReference type="SUPFAM" id="SSF54909">
    <property type="entry name" value="Dimeric alpha+beta barrel"/>
    <property type="match status" value="1"/>
</dbReference>
<evidence type="ECO:0000259" key="1">
    <source>
        <dbReference type="Pfam" id="PF07110"/>
    </source>
</evidence>
<dbReference type="EMBL" id="JANFAV010000004">
    <property type="protein sequence ID" value="MCW6534805.1"/>
    <property type="molecule type" value="Genomic_DNA"/>
</dbReference>
<dbReference type="Pfam" id="PF07110">
    <property type="entry name" value="EthD"/>
    <property type="match status" value="1"/>
</dbReference>
<dbReference type="InterPro" id="IPR011008">
    <property type="entry name" value="Dimeric_a/b-barrel"/>
</dbReference>
<dbReference type="Gene3D" id="3.30.70.100">
    <property type="match status" value="1"/>
</dbReference>
<dbReference type="Proteomes" id="UP001165565">
    <property type="component" value="Unassembled WGS sequence"/>
</dbReference>
<dbReference type="NCBIfam" id="TIGR02118">
    <property type="entry name" value="EthD family reductase"/>
    <property type="match status" value="1"/>
</dbReference>
<sequence length="118" mass="13239">MTVKTIALLKAKPGVSRAEFIAYYEANHAPLVLSLMPGIVDYRRNYPEAEGAFAFAETPPFDYDSVTEIWYADRASYDAAIAAVSQPEAAARLAADEENFIDRARTRMFVVEERRSEI</sequence>
<dbReference type="GO" id="GO:0016491">
    <property type="term" value="F:oxidoreductase activity"/>
    <property type="evidence" value="ECO:0007669"/>
    <property type="project" value="InterPro"/>
</dbReference>
<protein>
    <submittedName>
        <fullName evidence="2">EthD domain-containing protein</fullName>
    </submittedName>
</protein>
<dbReference type="RefSeq" id="WP_179511098.1">
    <property type="nucleotide sequence ID" value="NZ_JANFAV010000004.1"/>
</dbReference>
<dbReference type="AlphaFoldDB" id="A0AA41Z783"/>